<evidence type="ECO:0000313" key="3">
    <source>
        <dbReference type="EMBL" id="KAF9688549.1"/>
    </source>
</evidence>
<feature type="region of interest" description="Disordered" evidence="1">
    <location>
        <begin position="568"/>
        <end position="589"/>
    </location>
</feature>
<keyword evidence="4" id="KW-1185">Reference proteome</keyword>
<dbReference type="PANTHER" id="PTHR33116">
    <property type="entry name" value="REVERSE TRANSCRIPTASE ZINC-BINDING DOMAIN-CONTAINING PROTEIN-RELATED-RELATED"/>
    <property type="match status" value="1"/>
</dbReference>
<feature type="region of interest" description="Disordered" evidence="1">
    <location>
        <begin position="605"/>
        <end position="676"/>
    </location>
</feature>
<reference evidence="3 4" key="1">
    <citation type="submission" date="2020-10" db="EMBL/GenBank/DDBJ databases">
        <title>Plant Genome Project.</title>
        <authorList>
            <person name="Zhang R.-G."/>
        </authorList>
    </citation>
    <scope>NUCLEOTIDE SEQUENCE [LARGE SCALE GENOMIC DNA]</scope>
    <source>
        <strain evidence="3">FAFU-HL-1</strain>
        <tissue evidence="3">Leaf</tissue>
    </source>
</reference>
<feature type="compositionally biased region" description="Basic and acidic residues" evidence="1">
    <location>
        <begin position="621"/>
        <end position="632"/>
    </location>
</feature>
<feature type="compositionally biased region" description="Basic residues" evidence="1">
    <location>
        <begin position="666"/>
        <end position="675"/>
    </location>
</feature>
<dbReference type="CDD" id="cd01650">
    <property type="entry name" value="RT_nLTR_like"/>
    <property type="match status" value="1"/>
</dbReference>
<dbReference type="SUPFAM" id="SSF56219">
    <property type="entry name" value="DNase I-like"/>
    <property type="match status" value="2"/>
</dbReference>
<feature type="domain" description="Reverse transcriptase" evidence="2">
    <location>
        <begin position="1102"/>
        <end position="1380"/>
    </location>
</feature>
<dbReference type="Gene3D" id="3.60.10.10">
    <property type="entry name" value="Endonuclease/exonuclease/phosphatase"/>
    <property type="match status" value="2"/>
</dbReference>
<evidence type="ECO:0000256" key="1">
    <source>
        <dbReference type="SAM" id="MobiDB-lite"/>
    </source>
</evidence>
<dbReference type="EMBL" id="JADGMS010000002">
    <property type="protein sequence ID" value="KAF9688549.1"/>
    <property type="molecule type" value="Genomic_DNA"/>
</dbReference>
<proteinExistence type="predicted"/>
<sequence>MVVIGTWNIWGVNSTHKHLAVHTWISQNKLDLFGLLETRIEASNMEALLPKILPHGWEAWTNIQHHHNGRIIVGWNASQFQLRRVETSAQWITCEILNHQTLSGTHVTFVYGFNTYEARTVLWDYIHRTSEKNKYIPWAILGDFNAVMRPSDRSGGARDWQSHHEDFPNCIAQSTLQQVTYTGIRLSWHNGVQFLPRHHSDHSAMIMALQGSKPREKSPFKFMNQWAEHRDFLDIVQRVWGQPIIGNPMFRLTSKLGKLKQHFKAKHLRCTSHISFKVYKAHNDWIAAQHHLDLDPSNGMSGALEREKARVYWDLCREEEAFFKQRSRVQWLSLGDQNTKFFHRSLMHRNSRNAINRLQDRNGMVYTSRDEMGDLAINYYKSILRGTSPNRRMNLERVWKLGGSGLVSYGLFFLRSPLVQGLPFPLWNKKGLSMAASMVGKPIASDVATMQCTRLEFARVCVEIDAEVPLVHNFKVMSTLSEDPISVDVSYEWKPARCATCRVFGHSCKSSERQEDLTVKDQEGEQIALNDIPSKGTAEKEGTIAVPDPELVIAKVLPKDLIIREAEVSSTETHQNTHKVGDTQTTPHEHPTICLENKMASLTSGTQGIGQAKPTVKGKGIARDTSDGDGKVQEGASTKGKCIEREASDSNSNDRPPDSLSWSSPKAKKKKGGKKRREDILSRQIILGWNSQKFKVQLVHASAQWITCSIRSPNNVEVLKITIVYASNSYKERTVLWHYLLDSSVSYAAIPWAIMGDFNATLRPGDCCGGSNNWGSHHNDFSNCILQASLQQIPYSGLRLSWHNGQSGSGSIMKKLDWIFGNLPLMIKWPETKAKFLPRGASDHSAMVLSLGAKKPRAKPSFKFLNQWSKHDDFLPIVRSTWQQRIVGNPIFQLTTKLNILKNRLRIKHKQTTSHISHKVFKAKEAWERAQMELDRDPQRDDLKIMERQLANQFMVLSMEEEAMFKQRARVQWLKLGDKNTKFFHRTLIHRRAQNSINSMQRDNGMICTDMDEMGSMAVNYYKNLLSSSHDLGGLSVDDLYCRSFSEEAQLRLGCDISDAEIKLALFSINDDKAPGPDGYTSHFFKAAWSIIEKDFTSAVRYFFLSNSLPRCVNSTRIVLVPKKENPNKLEDYRPISCCNILYKCISKVLVARLKGELSQIISPEQTAFIAGRQISDAILLSQELLHNYHHNKGPPRCAIKVDLRKAFDTVSWSFILDALRAIKTPDCMVNWIRDCITTSHFSIGINGNSFGYFQASRGLRQGDPLSPYLFILVMEGLTSLMHKARTLNPFKFHWRCHKIPITHLCFADDLMLFCHGDISSAGILKDVMEDFSRISGLGINFNKSSLFTAGIDAVVQEAIVSRLGIQIKDLPVTYLGIPLITSRLTKADCSPLIGRITSRIRLWTSASLSYAGRLQLIKSVLFSLQVYWATKFIMPAAITNEIERILRRFLWCGSSLGRGDAKVAWLEICTPLDEGGLGIKRLGDWNRAAIVKHIWTLLTNKHSIWAAWAQANLLGGNSFWNVPMPSTPSWVWRNILQVREAVRGDMVVSIGNGRDTFLWLDYWLPGGARPCDMHPLRSLTATGLPWNARVSDIIEGGLWTFPHGNARLQEMWDSILFQPNSSQEDVYVWTKSASGNCLIKSVWETFRAVGTREDSARILWHPWHIPRHSFVLWLAARGRLRTLDRIHNDAVDQRRCILCCDQDETHNHLFFSCKFSSEVWTGVATRGQIQWSHLPWTQAWEEALHTFDNMKNPWHRVAGIVIASAIYHIWKERNNRMHNQIFRSALSTRDDIINNVRERLANLGSWSLPLGLAGCRPFGDGVFLVSGCPRNFGQVRPLSRFYELRALSFAVESGALVLWLRVRWLWAGLAYSQERLRSGSLGGLALV</sequence>
<name>A0A835N9G9_9ROSI</name>
<dbReference type="Pfam" id="PF03372">
    <property type="entry name" value="Exo_endo_phos"/>
    <property type="match status" value="1"/>
</dbReference>
<dbReference type="PANTHER" id="PTHR33116:SF76">
    <property type="entry name" value="DUF4283 DOMAIN-CONTAINING PROTEIN"/>
    <property type="match status" value="1"/>
</dbReference>
<comment type="caution">
    <text evidence="3">The sequence shown here is derived from an EMBL/GenBank/DDBJ whole genome shotgun (WGS) entry which is preliminary data.</text>
</comment>
<dbReference type="SUPFAM" id="SSF56672">
    <property type="entry name" value="DNA/RNA polymerases"/>
    <property type="match status" value="1"/>
</dbReference>
<dbReference type="Pfam" id="PF00078">
    <property type="entry name" value="RVT_1"/>
    <property type="match status" value="1"/>
</dbReference>
<evidence type="ECO:0000313" key="4">
    <source>
        <dbReference type="Proteomes" id="UP000657918"/>
    </source>
</evidence>
<dbReference type="Pfam" id="PF13966">
    <property type="entry name" value="zf-RVT"/>
    <property type="match status" value="1"/>
</dbReference>
<dbReference type="GO" id="GO:0003824">
    <property type="term" value="F:catalytic activity"/>
    <property type="evidence" value="ECO:0007669"/>
    <property type="project" value="InterPro"/>
</dbReference>
<dbReference type="InterPro" id="IPR005135">
    <property type="entry name" value="Endo/exonuclease/phosphatase"/>
</dbReference>
<feature type="compositionally biased region" description="Low complexity" evidence="1">
    <location>
        <begin position="649"/>
        <end position="661"/>
    </location>
</feature>
<gene>
    <name evidence="3" type="ORF">SADUNF_Sadunf02G0208500</name>
</gene>
<evidence type="ECO:0000259" key="2">
    <source>
        <dbReference type="PROSITE" id="PS50878"/>
    </source>
</evidence>
<organism evidence="3 4">
    <name type="scientific">Salix dunnii</name>
    <dbReference type="NCBI Taxonomy" id="1413687"/>
    <lineage>
        <taxon>Eukaryota</taxon>
        <taxon>Viridiplantae</taxon>
        <taxon>Streptophyta</taxon>
        <taxon>Embryophyta</taxon>
        <taxon>Tracheophyta</taxon>
        <taxon>Spermatophyta</taxon>
        <taxon>Magnoliopsida</taxon>
        <taxon>eudicotyledons</taxon>
        <taxon>Gunneridae</taxon>
        <taxon>Pentapetalae</taxon>
        <taxon>rosids</taxon>
        <taxon>fabids</taxon>
        <taxon>Malpighiales</taxon>
        <taxon>Salicaceae</taxon>
        <taxon>Saliceae</taxon>
        <taxon>Salix</taxon>
    </lineage>
</organism>
<dbReference type="InterPro" id="IPR026960">
    <property type="entry name" value="RVT-Znf"/>
</dbReference>
<dbReference type="InterPro" id="IPR043502">
    <property type="entry name" value="DNA/RNA_pol_sf"/>
</dbReference>
<dbReference type="InterPro" id="IPR000477">
    <property type="entry name" value="RT_dom"/>
</dbReference>
<dbReference type="Proteomes" id="UP000657918">
    <property type="component" value="Unassembled WGS sequence"/>
</dbReference>
<dbReference type="InterPro" id="IPR036691">
    <property type="entry name" value="Endo/exonu/phosph_ase_sf"/>
</dbReference>
<dbReference type="OrthoDB" id="849727at2759"/>
<protein>
    <recommendedName>
        <fullName evidence="2">Reverse transcriptase domain-containing protein</fullName>
    </recommendedName>
</protein>
<accession>A0A835N9G9</accession>
<dbReference type="PROSITE" id="PS50878">
    <property type="entry name" value="RT_POL"/>
    <property type="match status" value="1"/>
</dbReference>